<dbReference type="InterPro" id="IPR043128">
    <property type="entry name" value="Rev_trsase/Diguanyl_cyclase"/>
</dbReference>
<dbReference type="EC" id="2.7.7.65" evidence="1"/>
<dbReference type="Gene3D" id="3.30.450.20">
    <property type="entry name" value="PAS domain"/>
    <property type="match status" value="1"/>
</dbReference>
<dbReference type="Pfam" id="PF00990">
    <property type="entry name" value="GGDEF"/>
    <property type="match status" value="1"/>
</dbReference>
<dbReference type="EMBL" id="CP001197">
    <property type="protein sequence ID" value="ACL10139.1"/>
    <property type="molecule type" value="Genomic_DNA"/>
</dbReference>
<dbReference type="HOGENOM" id="CLU_032213_0_0_7"/>
<proteinExistence type="predicted"/>
<dbReference type="AlphaFoldDB" id="B8DNJ7"/>
<organism evidence="5">
    <name type="scientific">Nitratidesulfovibrio vulgaris (strain DSM 19637 / Miyazaki F)</name>
    <name type="common">Desulfovibrio vulgaris</name>
    <dbReference type="NCBI Taxonomy" id="883"/>
    <lineage>
        <taxon>Bacteria</taxon>
        <taxon>Pseudomonadati</taxon>
        <taxon>Thermodesulfobacteriota</taxon>
        <taxon>Desulfovibrionia</taxon>
        <taxon>Desulfovibrionales</taxon>
        <taxon>Desulfovibrionaceae</taxon>
        <taxon>Nitratidesulfovibrio</taxon>
    </lineage>
</organism>
<dbReference type="InterPro" id="IPR050469">
    <property type="entry name" value="Diguanylate_Cyclase"/>
</dbReference>
<sequence length="569" mass="63303">MPLLPRPLSPFTLFRQHAERTPIRLLLLTLMLLLPCVLYVADRYADMWAVRALDDMVANAKARLALRQRTVNDEFELAFAGLRRLPDLLAQDDRIRDEAAPRPEAAPRKQQQADVRRRAPVNTFLKTFAETMDLHIAWLMDHSGTCIATSNYDSADSLLGTNYSDRAYFIAAMSGERGRQFAVGRVSSVPGFFFASPVRQYGTVLGVVAVKTDLPTLSRRLRLDAAFITDEQGVVVLANDKTHIFHALPDAPVRDMPISARILRYKREAFPELSLRPFVVRGIDEKHGLTLIGDATRPALLGVIHRPQDGLSLHVAEEVGEALSLEDRRQVRFHFAVLCGLAVLGTLLSAVIYTLHNHSQLRIIEGNNQALTRLNEELRRIAERDHLTGCFNRRRLDEAMNAELARSARSGHPLALAMLDLDHFKAVNDQHGHGVGDAMLAHVTEIIRNQLREPDLLARVGGEEFALLLPDTGEREAVTLLERVRRKVQETPLPHADGPIPMTVSAGVAESRPDIEPGRWMHVADAALYMAKRCGRNRTVRAAQVPEETLTGGSPPPHCVILSEPGSED</sequence>
<dbReference type="GO" id="GO:0005886">
    <property type="term" value="C:plasma membrane"/>
    <property type="evidence" value="ECO:0007669"/>
    <property type="project" value="TreeGrafter"/>
</dbReference>
<evidence type="ECO:0000256" key="3">
    <source>
        <dbReference type="SAM" id="Phobius"/>
    </source>
</evidence>
<evidence type="ECO:0000256" key="2">
    <source>
        <dbReference type="SAM" id="MobiDB-lite"/>
    </source>
</evidence>
<dbReference type="SMART" id="SM00267">
    <property type="entry name" value="GGDEF"/>
    <property type="match status" value="1"/>
</dbReference>
<dbReference type="STRING" id="883.DvMF_3203"/>
<evidence type="ECO:0000259" key="4">
    <source>
        <dbReference type="PROSITE" id="PS50887"/>
    </source>
</evidence>
<reference evidence="5" key="1">
    <citation type="submission" date="2008-10" db="EMBL/GenBank/DDBJ databases">
        <title>Complete sequence of Desulfovibrio vulgaris str. 'Miyazaki F'.</title>
        <authorList>
            <person name="Lucas S."/>
            <person name="Copeland A."/>
            <person name="Lapidus A."/>
            <person name="Glavina del Rio T."/>
            <person name="Dalin E."/>
            <person name="Tice H."/>
            <person name="Bruce D."/>
            <person name="Goodwin L."/>
            <person name="Pitluck S."/>
            <person name="Sims D."/>
            <person name="Brettin T."/>
            <person name="Detter J.C."/>
            <person name="Han C."/>
            <person name="Larimer F."/>
            <person name="Land M."/>
            <person name="Hauser L."/>
            <person name="Kyrpides N."/>
            <person name="Mikhailova N."/>
            <person name="Hazen T.C."/>
            <person name="Richardson P."/>
        </authorList>
    </citation>
    <scope>NUCLEOTIDE SEQUENCE</scope>
    <source>
        <strain evidence="5">Miyazaki F</strain>
    </source>
</reference>
<dbReference type="SUPFAM" id="SSF103190">
    <property type="entry name" value="Sensory domain-like"/>
    <property type="match status" value="1"/>
</dbReference>
<dbReference type="GO" id="GO:0043709">
    <property type="term" value="P:cell adhesion involved in single-species biofilm formation"/>
    <property type="evidence" value="ECO:0007669"/>
    <property type="project" value="TreeGrafter"/>
</dbReference>
<feature type="domain" description="GGDEF" evidence="4">
    <location>
        <begin position="412"/>
        <end position="544"/>
    </location>
</feature>
<evidence type="ECO:0000256" key="1">
    <source>
        <dbReference type="ARBA" id="ARBA00012528"/>
    </source>
</evidence>
<dbReference type="KEGG" id="dvm:DvMF_3203"/>
<dbReference type="InterPro" id="IPR029787">
    <property type="entry name" value="Nucleotide_cyclase"/>
</dbReference>
<gene>
    <name evidence="5" type="ordered locus">DvMF_3203</name>
</gene>
<feature type="transmembrane region" description="Helical" evidence="3">
    <location>
        <begin position="333"/>
        <end position="355"/>
    </location>
</feature>
<protein>
    <recommendedName>
        <fullName evidence="1">diguanylate cyclase</fullName>
        <ecNumber evidence="1">2.7.7.65</ecNumber>
    </recommendedName>
</protein>
<dbReference type="GO" id="GO:1902201">
    <property type="term" value="P:negative regulation of bacterial-type flagellum-dependent cell motility"/>
    <property type="evidence" value="ECO:0007669"/>
    <property type="project" value="TreeGrafter"/>
</dbReference>
<dbReference type="FunFam" id="3.30.70.270:FF:000001">
    <property type="entry name" value="Diguanylate cyclase domain protein"/>
    <property type="match status" value="1"/>
</dbReference>
<dbReference type="eggNOG" id="COG3706">
    <property type="taxonomic scope" value="Bacteria"/>
</dbReference>
<feature type="transmembrane region" description="Helical" evidence="3">
    <location>
        <begin position="23"/>
        <end position="41"/>
    </location>
</feature>
<dbReference type="InterPro" id="IPR029151">
    <property type="entry name" value="Sensor-like_sf"/>
</dbReference>
<dbReference type="InterPro" id="IPR000160">
    <property type="entry name" value="GGDEF_dom"/>
</dbReference>
<dbReference type="Gene3D" id="3.30.70.270">
    <property type="match status" value="1"/>
</dbReference>
<dbReference type="PANTHER" id="PTHR45138:SF24">
    <property type="entry name" value="DIGUANYLATE CYCLASE DGCC-RELATED"/>
    <property type="match status" value="1"/>
</dbReference>
<dbReference type="PROSITE" id="PS50887">
    <property type="entry name" value="GGDEF"/>
    <property type="match status" value="1"/>
</dbReference>
<name>B8DNJ7_NITV9</name>
<feature type="region of interest" description="Disordered" evidence="2">
    <location>
        <begin position="97"/>
        <end position="116"/>
    </location>
</feature>
<dbReference type="CDD" id="cd01949">
    <property type="entry name" value="GGDEF"/>
    <property type="match status" value="1"/>
</dbReference>
<keyword evidence="3" id="KW-0472">Membrane</keyword>
<feature type="compositionally biased region" description="Basic and acidic residues" evidence="2">
    <location>
        <begin position="97"/>
        <end position="107"/>
    </location>
</feature>
<dbReference type="NCBIfam" id="TIGR00254">
    <property type="entry name" value="GGDEF"/>
    <property type="match status" value="1"/>
</dbReference>
<accession>B8DNJ7</accession>
<feature type="region of interest" description="Disordered" evidence="2">
    <location>
        <begin position="547"/>
        <end position="569"/>
    </location>
</feature>
<keyword evidence="3" id="KW-1133">Transmembrane helix</keyword>
<dbReference type="PANTHER" id="PTHR45138">
    <property type="entry name" value="REGULATORY COMPONENTS OF SENSORY TRANSDUCTION SYSTEM"/>
    <property type="match status" value="1"/>
</dbReference>
<evidence type="ECO:0000313" key="5">
    <source>
        <dbReference type="EMBL" id="ACL10139.1"/>
    </source>
</evidence>
<dbReference type="GO" id="GO:0052621">
    <property type="term" value="F:diguanylate cyclase activity"/>
    <property type="evidence" value="ECO:0007669"/>
    <property type="project" value="UniProtKB-EC"/>
</dbReference>
<dbReference type="SUPFAM" id="SSF55073">
    <property type="entry name" value="Nucleotide cyclase"/>
    <property type="match status" value="1"/>
</dbReference>
<keyword evidence="3" id="KW-0812">Transmembrane</keyword>